<dbReference type="WBParaSite" id="Hba_15097">
    <property type="protein sequence ID" value="Hba_15097"/>
    <property type="gene ID" value="Hba_15097"/>
</dbReference>
<proteinExistence type="predicted"/>
<dbReference type="AlphaFoldDB" id="A0A1I7XBT8"/>
<accession>A0A1I7XBT8</accession>
<dbReference type="InterPro" id="IPR052792">
    <property type="entry name" value="Thioredoxin_dom-contain_11"/>
</dbReference>
<sequence>MDTSKNEVPYKFNFAKVPAIVFFLAKRRDISWKFPETLPISRSNLLSFLLSRCSPELKWRTAIGNCGKMCFACFIYFPTGTNVDYVDVQRFCFEKSIEYEDAIKKAFSLLEVDICNFLP</sequence>
<dbReference type="PANTHER" id="PTHR46497:SF1">
    <property type="entry name" value="THIOREDOXIN DOMAIN-CONTAINING PROTEIN 11"/>
    <property type="match status" value="1"/>
</dbReference>
<protein>
    <submittedName>
        <fullName evidence="2">DUF1273 family protein</fullName>
    </submittedName>
</protein>
<name>A0A1I7XBT8_HETBA</name>
<keyword evidence="1" id="KW-1185">Reference proteome</keyword>
<dbReference type="Proteomes" id="UP000095283">
    <property type="component" value="Unplaced"/>
</dbReference>
<dbReference type="PANTHER" id="PTHR46497">
    <property type="entry name" value="THIOREDOXIN DOMAIN-CONTAINING PROTEIN 11"/>
    <property type="match status" value="1"/>
</dbReference>
<reference evidence="2" key="1">
    <citation type="submission" date="2016-11" db="UniProtKB">
        <authorList>
            <consortium name="WormBaseParasite"/>
        </authorList>
    </citation>
    <scope>IDENTIFICATION</scope>
</reference>
<organism evidence="1 2">
    <name type="scientific">Heterorhabditis bacteriophora</name>
    <name type="common">Entomopathogenic nematode worm</name>
    <dbReference type="NCBI Taxonomy" id="37862"/>
    <lineage>
        <taxon>Eukaryota</taxon>
        <taxon>Metazoa</taxon>
        <taxon>Ecdysozoa</taxon>
        <taxon>Nematoda</taxon>
        <taxon>Chromadorea</taxon>
        <taxon>Rhabditida</taxon>
        <taxon>Rhabditina</taxon>
        <taxon>Rhabditomorpha</taxon>
        <taxon>Strongyloidea</taxon>
        <taxon>Heterorhabditidae</taxon>
        <taxon>Heterorhabditis</taxon>
    </lineage>
</organism>
<evidence type="ECO:0000313" key="1">
    <source>
        <dbReference type="Proteomes" id="UP000095283"/>
    </source>
</evidence>
<evidence type="ECO:0000313" key="2">
    <source>
        <dbReference type="WBParaSite" id="Hba_15097"/>
    </source>
</evidence>